<dbReference type="GO" id="GO:0006302">
    <property type="term" value="P:double-strand break repair"/>
    <property type="evidence" value="ECO:0007669"/>
    <property type="project" value="UniProtKB-UniRule"/>
</dbReference>
<evidence type="ECO:0000256" key="13">
    <source>
        <dbReference type="ARBA" id="ARBA00023306"/>
    </source>
</evidence>
<evidence type="ECO:0000256" key="6">
    <source>
        <dbReference type="ARBA" id="ARBA00022737"/>
    </source>
</evidence>
<evidence type="ECO:0000256" key="2">
    <source>
        <dbReference type="ARBA" id="ARBA00019438"/>
    </source>
</evidence>
<evidence type="ECO:0000313" key="16">
    <source>
        <dbReference type="EMBL" id="CAL1540963.1"/>
    </source>
</evidence>
<sequence length="427" mass="49703">MRWITQTLKKREIYKLYTITISGVVILNRPKIINFLSSVEGFSRLYHLINMDTELSRSIQSLDPHFQPFVHYLLEQSCEITLTNESLQISEPCSGCYPKVTMEGIRYDRFKLNIPYAQQQLTWEIIFDSANWKEPPDFIFDAEDDDFFPPMEQINSLICWDWKNKESLAAAVTELLELYKDYQLERASTNSTLQRHLRSLLAENPKELQIVINRTEHNFGTVNVLMKLEVNFSNLPPYLQEGNPGKGTAVLYVWFPNPESSSVKSQLYLSPTVESAFGGSSKLHIPVFQQGILLGEYFALINQLLAKQVSLISDCFQKKQKFTSGLLAYFVKSVIEYDVNKIVLLLEWNDFFFTFTVELPQYFPTEPPVYIFKSVYHNQNKKPYTERHTEFPYSPRWSGVEMAKRTSAFIWENIKNFQTASVNNSDR</sequence>
<evidence type="ECO:0000256" key="10">
    <source>
        <dbReference type="ARBA" id="ARBA00022853"/>
    </source>
</evidence>
<dbReference type="GO" id="GO:0006325">
    <property type="term" value="P:chromatin organization"/>
    <property type="evidence" value="ECO:0007669"/>
    <property type="project" value="UniProtKB-UniRule"/>
</dbReference>
<evidence type="ECO:0000313" key="17">
    <source>
        <dbReference type="Proteomes" id="UP001497497"/>
    </source>
</evidence>
<comment type="subcellular location">
    <subcellularLocation>
        <location evidence="15">Cytoplasm</location>
    </subcellularLocation>
    <subcellularLocation>
        <location evidence="1 15">Nucleus</location>
    </subcellularLocation>
    <text evidence="15">Localizes at sites of DNA damage at double-strand breaks (DSBs).</text>
</comment>
<evidence type="ECO:0000256" key="5">
    <source>
        <dbReference type="ARBA" id="ARBA00022703"/>
    </source>
</evidence>
<dbReference type="Proteomes" id="UP001497497">
    <property type="component" value="Unassembled WGS sequence"/>
</dbReference>
<dbReference type="PANTHER" id="PTHR15189:SF7">
    <property type="entry name" value="BRISC AND BRCA1-A COMPLEX MEMBER 2"/>
    <property type="match status" value="1"/>
</dbReference>
<comment type="function">
    <text evidence="15">May play a role in homeostasis or cellular differentiation in cells of neural, epithelial and germline origins. May also act as a death receptor-associated anti-apoptotic protein, which inhibits the mitochondrial apoptotic pathway.</text>
</comment>
<keyword evidence="17" id="KW-1185">Reference proteome</keyword>
<keyword evidence="7 15" id="KW-0227">DNA damage</keyword>
<keyword evidence="13 15" id="KW-0131">Cell cycle</keyword>
<reference evidence="16 17" key="1">
    <citation type="submission" date="2024-04" db="EMBL/GenBank/DDBJ databases">
        <authorList>
            <consortium name="Genoscope - CEA"/>
            <person name="William W."/>
        </authorList>
    </citation>
    <scope>NUCLEOTIDE SEQUENCE [LARGE SCALE GENOMIC DNA]</scope>
</reference>
<evidence type="ECO:0000256" key="9">
    <source>
        <dbReference type="ARBA" id="ARBA00022786"/>
    </source>
</evidence>
<evidence type="ECO:0000256" key="11">
    <source>
        <dbReference type="ARBA" id="ARBA00023204"/>
    </source>
</evidence>
<comment type="domain">
    <text evidence="15">Contains 2 ubiquitin-conjugating enzyme family-like (UEV-like) regions. These regions lack the critical Cys residues required for ubiquitination but retain the ability to bind ubiquitin.</text>
</comment>
<accession>A0AAV2I316</accession>
<keyword evidence="12 15" id="KW-0539">Nucleus</keyword>
<dbReference type="Pfam" id="PF06113">
    <property type="entry name" value="BRE"/>
    <property type="match status" value="1"/>
</dbReference>
<evidence type="ECO:0000256" key="12">
    <source>
        <dbReference type="ARBA" id="ARBA00023242"/>
    </source>
</evidence>
<dbReference type="GO" id="GO:0045739">
    <property type="term" value="P:positive regulation of DNA repair"/>
    <property type="evidence" value="ECO:0007669"/>
    <property type="project" value="UniProtKB-UniRule"/>
</dbReference>
<dbReference type="InterPro" id="IPR010358">
    <property type="entry name" value="BRE"/>
</dbReference>
<keyword evidence="4 15" id="KW-0132">Cell division</keyword>
<proteinExistence type="inferred from homology"/>
<dbReference type="AlphaFoldDB" id="A0AAV2I316"/>
<organism evidence="16 17">
    <name type="scientific">Lymnaea stagnalis</name>
    <name type="common">Great pond snail</name>
    <name type="synonym">Helix stagnalis</name>
    <dbReference type="NCBI Taxonomy" id="6523"/>
    <lineage>
        <taxon>Eukaryota</taxon>
        <taxon>Metazoa</taxon>
        <taxon>Spiralia</taxon>
        <taxon>Lophotrochozoa</taxon>
        <taxon>Mollusca</taxon>
        <taxon>Gastropoda</taxon>
        <taxon>Heterobranchia</taxon>
        <taxon>Euthyneura</taxon>
        <taxon>Panpulmonata</taxon>
        <taxon>Hygrophila</taxon>
        <taxon>Lymnaeoidea</taxon>
        <taxon>Lymnaeidae</taxon>
        <taxon>Lymnaea</taxon>
    </lineage>
</organism>
<dbReference type="GO" id="GO:0006915">
    <property type="term" value="P:apoptotic process"/>
    <property type="evidence" value="ECO:0007669"/>
    <property type="project" value="UniProtKB-UniRule"/>
</dbReference>
<keyword evidence="6" id="KW-0677">Repeat</keyword>
<evidence type="ECO:0000256" key="14">
    <source>
        <dbReference type="ARBA" id="ARBA00025766"/>
    </source>
</evidence>
<dbReference type="GO" id="GO:0070531">
    <property type="term" value="C:BRCA1-A complex"/>
    <property type="evidence" value="ECO:0007669"/>
    <property type="project" value="UniProtKB-UniRule"/>
</dbReference>
<keyword evidence="5 15" id="KW-0053">Apoptosis</keyword>
<dbReference type="EMBL" id="CAXITT010000408">
    <property type="protein sequence ID" value="CAL1540963.1"/>
    <property type="molecule type" value="Genomic_DNA"/>
</dbReference>
<protein>
    <recommendedName>
        <fullName evidence="2 15">BRISC and BRCA1-A complex member 2</fullName>
    </recommendedName>
</protein>
<dbReference type="GO" id="GO:0070552">
    <property type="term" value="C:BRISC complex"/>
    <property type="evidence" value="ECO:0007669"/>
    <property type="project" value="UniProtKB-UniRule"/>
</dbReference>
<evidence type="ECO:0000256" key="1">
    <source>
        <dbReference type="ARBA" id="ARBA00004123"/>
    </source>
</evidence>
<dbReference type="GO" id="GO:0005737">
    <property type="term" value="C:cytoplasm"/>
    <property type="evidence" value="ECO:0007669"/>
    <property type="project" value="UniProtKB-SubCell"/>
</dbReference>
<dbReference type="GO" id="GO:0031593">
    <property type="term" value="F:polyubiquitin modification-dependent protein binding"/>
    <property type="evidence" value="ECO:0007669"/>
    <property type="project" value="UniProtKB-UniRule"/>
</dbReference>
<dbReference type="PANTHER" id="PTHR15189">
    <property type="entry name" value="BRISC AND BRCA1-A COMPLEX MEMBER 2"/>
    <property type="match status" value="1"/>
</dbReference>
<keyword evidence="9 15" id="KW-0833">Ubl conjugation pathway</keyword>
<dbReference type="GO" id="GO:0010212">
    <property type="term" value="P:response to ionizing radiation"/>
    <property type="evidence" value="ECO:0007669"/>
    <property type="project" value="UniProtKB-UniRule"/>
</dbReference>
<keyword evidence="11 15" id="KW-0234">DNA repair</keyword>
<dbReference type="CDD" id="cd23664">
    <property type="entry name" value="BRE"/>
    <property type="match status" value="1"/>
</dbReference>
<comment type="caution">
    <text evidence="16">The sequence shown here is derived from an EMBL/GenBank/DDBJ whole genome shotgun (WGS) entry which is preliminary data.</text>
</comment>
<evidence type="ECO:0000256" key="7">
    <source>
        <dbReference type="ARBA" id="ARBA00022763"/>
    </source>
</evidence>
<evidence type="ECO:0000256" key="8">
    <source>
        <dbReference type="ARBA" id="ARBA00022776"/>
    </source>
</evidence>
<name>A0AAV2I316_LYMST</name>
<keyword evidence="8 15" id="KW-0498">Mitosis</keyword>
<evidence type="ECO:0000256" key="15">
    <source>
        <dbReference type="RuleBase" id="RU368019"/>
    </source>
</evidence>
<keyword evidence="3 15" id="KW-0963">Cytoplasm</keyword>
<comment type="similarity">
    <text evidence="14 15">Belongs to the BABAM2 family.</text>
</comment>
<comment type="subunit">
    <text evidence="15">Component of the ARISC complex. Component of the BRCA1-A complex. Component of the BRISC complex. Binds polyubiquitin.</text>
</comment>
<dbReference type="GO" id="GO:0007095">
    <property type="term" value="P:mitotic G2 DNA damage checkpoint signaling"/>
    <property type="evidence" value="ECO:0007669"/>
    <property type="project" value="UniProtKB-UniRule"/>
</dbReference>
<keyword evidence="10 15" id="KW-0156">Chromatin regulator</keyword>
<gene>
    <name evidence="16" type="ORF">GSLYS_00014612001</name>
</gene>
<dbReference type="GO" id="GO:0051301">
    <property type="term" value="P:cell division"/>
    <property type="evidence" value="ECO:0007669"/>
    <property type="project" value="UniProtKB-UniRule"/>
</dbReference>
<evidence type="ECO:0000256" key="4">
    <source>
        <dbReference type="ARBA" id="ARBA00022618"/>
    </source>
</evidence>
<evidence type="ECO:0000256" key="3">
    <source>
        <dbReference type="ARBA" id="ARBA00022490"/>
    </source>
</evidence>